<evidence type="ECO:0000256" key="1">
    <source>
        <dbReference type="ARBA" id="ARBA00004651"/>
    </source>
</evidence>
<feature type="transmembrane region" description="Helical" evidence="6">
    <location>
        <begin position="111"/>
        <end position="130"/>
    </location>
</feature>
<protein>
    <submittedName>
        <fullName evidence="7">Polysaccharide biosynthesis protein</fullName>
    </submittedName>
</protein>
<keyword evidence="2" id="KW-1003">Cell membrane</keyword>
<feature type="transmembrane region" description="Helical" evidence="6">
    <location>
        <begin position="221"/>
        <end position="241"/>
    </location>
</feature>
<dbReference type="GO" id="GO:0015297">
    <property type="term" value="F:antiporter activity"/>
    <property type="evidence" value="ECO:0007669"/>
    <property type="project" value="InterPro"/>
</dbReference>
<feature type="transmembrane region" description="Helical" evidence="6">
    <location>
        <begin position="38"/>
        <end position="56"/>
    </location>
</feature>
<feature type="transmembrane region" description="Helical" evidence="6">
    <location>
        <begin position="77"/>
        <end position="99"/>
    </location>
</feature>
<dbReference type="AlphaFoldDB" id="M0LXA8"/>
<proteinExistence type="predicted"/>
<keyword evidence="5 6" id="KW-0472">Membrane</keyword>
<evidence type="ECO:0000313" key="7">
    <source>
        <dbReference type="EMBL" id="EMA38076.1"/>
    </source>
</evidence>
<evidence type="ECO:0000256" key="6">
    <source>
        <dbReference type="SAM" id="Phobius"/>
    </source>
</evidence>
<dbReference type="InterPro" id="IPR002528">
    <property type="entry name" value="MATE_fam"/>
</dbReference>
<feature type="transmembrane region" description="Helical" evidence="6">
    <location>
        <begin position="317"/>
        <end position="338"/>
    </location>
</feature>
<keyword evidence="4 6" id="KW-1133">Transmembrane helix</keyword>
<dbReference type="eggNOG" id="arCOG02209">
    <property type="taxonomic scope" value="Archaea"/>
</dbReference>
<dbReference type="InterPro" id="IPR050833">
    <property type="entry name" value="Poly_Biosynth_Transport"/>
</dbReference>
<feature type="transmembrane region" description="Helical" evidence="6">
    <location>
        <begin position="12"/>
        <end position="32"/>
    </location>
</feature>
<dbReference type="EMBL" id="AOMB01000032">
    <property type="protein sequence ID" value="EMA38076.1"/>
    <property type="molecule type" value="Genomic_DNA"/>
</dbReference>
<gene>
    <name evidence="7" type="ORF">C447_11585</name>
</gene>
<evidence type="ECO:0000256" key="3">
    <source>
        <dbReference type="ARBA" id="ARBA00022692"/>
    </source>
</evidence>
<evidence type="ECO:0000256" key="2">
    <source>
        <dbReference type="ARBA" id="ARBA00022475"/>
    </source>
</evidence>
<reference evidence="7 8" key="1">
    <citation type="journal article" date="2014" name="PLoS Genet.">
        <title>Phylogenetically driven sequencing of extremely halophilic archaea reveals strategies for static and dynamic osmo-response.</title>
        <authorList>
            <person name="Becker E.A."/>
            <person name="Seitzer P.M."/>
            <person name="Tritt A."/>
            <person name="Larsen D."/>
            <person name="Krusor M."/>
            <person name="Yao A.I."/>
            <person name="Wu D."/>
            <person name="Madern D."/>
            <person name="Eisen J.A."/>
            <person name="Darling A.E."/>
            <person name="Facciotti M.T."/>
        </authorList>
    </citation>
    <scope>NUCLEOTIDE SEQUENCE [LARGE SCALE GENOMIC DNA]</scope>
    <source>
        <strain evidence="7 8">100A6</strain>
    </source>
</reference>
<keyword evidence="3 6" id="KW-0812">Transmembrane</keyword>
<feature type="transmembrane region" description="Helical" evidence="6">
    <location>
        <begin position="142"/>
        <end position="162"/>
    </location>
</feature>
<feature type="transmembrane region" description="Helical" evidence="6">
    <location>
        <begin position="350"/>
        <end position="373"/>
    </location>
</feature>
<feature type="transmembrane region" description="Helical" evidence="6">
    <location>
        <begin position="286"/>
        <end position="311"/>
    </location>
</feature>
<dbReference type="RefSeq" id="WP_007694022.1">
    <property type="nucleotide sequence ID" value="NZ_AJRK01000436.1"/>
</dbReference>
<organism evidence="7 8">
    <name type="scientific">Halococcus hamelinensis 100A6</name>
    <dbReference type="NCBI Taxonomy" id="1132509"/>
    <lineage>
        <taxon>Archaea</taxon>
        <taxon>Methanobacteriati</taxon>
        <taxon>Methanobacteriota</taxon>
        <taxon>Stenosarchaea group</taxon>
        <taxon>Halobacteria</taxon>
        <taxon>Halobacteriales</taxon>
        <taxon>Halococcaceae</taxon>
        <taxon>Halococcus</taxon>
    </lineage>
</organism>
<feature type="transmembrane region" description="Helical" evidence="6">
    <location>
        <begin position="379"/>
        <end position="398"/>
    </location>
</feature>
<comment type="caution">
    <text evidence="7">The sequence shown here is derived from an EMBL/GenBank/DDBJ whole genome shotgun (WGS) entry which is preliminary data.</text>
</comment>
<sequence length="475" mass="51409">MSQSTIVRSSFGTFFARVATSVSVFLAVFYLATTGASVLGVYSLFIAVVEVVGLVTDAGLSAAAKKRISEGVERDEFFTAALLTRLGIFVGVAAVLVGFRGEITAYIGHEFAVPFLLLCSLTYLVQSTLYESLSGEKRVARAGLLGFVSNGGRLVAWIPLLALDYGLFGILVGVWLGQVLAVVVGVGMLSLRLRRPARRHFESLFRFAKYSWMGALQETSWIWTDTLILGVFVAPSFVGVYELSWQITGVLFFVASAISSALFPNISELAARNDYDRVTDLLERSLVYVGIMSIPGFVGGVIFAEPILGMFGDEYRVGATVVIVLLLARAFHSYEVVFGEALNALDRPDLMFRTNLVFLVLLISLNVVGIVVFGWVGAAFATTVAMVVRTALSFYFIRSILSFTVPTREIGFEVLAALFMGACLWVLTPRSTLATPTVVLLVGTGAAIYALTVLVLIERVRIEASGLVSNVRTLL</sequence>
<feature type="transmembrane region" description="Helical" evidence="6">
    <location>
        <begin position="168"/>
        <end position="191"/>
    </location>
</feature>
<dbReference type="Pfam" id="PF01554">
    <property type="entry name" value="MatE"/>
    <property type="match status" value="1"/>
</dbReference>
<name>M0LXA8_9EURY</name>
<comment type="subcellular location">
    <subcellularLocation>
        <location evidence="1">Cell membrane</location>
        <topology evidence="1">Multi-pass membrane protein</topology>
    </subcellularLocation>
</comment>
<feature type="transmembrane region" description="Helical" evidence="6">
    <location>
        <begin position="433"/>
        <end position="457"/>
    </location>
</feature>
<dbReference type="PANTHER" id="PTHR30250">
    <property type="entry name" value="PST FAMILY PREDICTED COLANIC ACID TRANSPORTER"/>
    <property type="match status" value="1"/>
</dbReference>
<feature type="transmembrane region" description="Helical" evidence="6">
    <location>
        <begin position="410"/>
        <end position="427"/>
    </location>
</feature>
<keyword evidence="8" id="KW-1185">Reference proteome</keyword>
<feature type="transmembrane region" description="Helical" evidence="6">
    <location>
        <begin position="247"/>
        <end position="266"/>
    </location>
</feature>
<evidence type="ECO:0000256" key="4">
    <source>
        <dbReference type="ARBA" id="ARBA00022989"/>
    </source>
</evidence>
<evidence type="ECO:0000313" key="8">
    <source>
        <dbReference type="Proteomes" id="UP000011566"/>
    </source>
</evidence>
<evidence type="ECO:0000256" key="5">
    <source>
        <dbReference type="ARBA" id="ARBA00023136"/>
    </source>
</evidence>
<dbReference type="PATRIC" id="fig|1132509.6.peg.2632"/>
<dbReference type="Proteomes" id="UP000011566">
    <property type="component" value="Unassembled WGS sequence"/>
</dbReference>
<dbReference type="OrthoDB" id="112053at2157"/>
<accession>M0LXA8</accession>
<dbReference type="GO" id="GO:0005886">
    <property type="term" value="C:plasma membrane"/>
    <property type="evidence" value="ECO:0007669"/>
    <property type="project" value="UniProtKB-SubCell"/>
</dbReference>
<dbReference type="PANTHER" id="PTHR30250:SF28">
    <property type="entry name" value="POLYSACCHARIDE BIOSYNTHESIS PROTEIN"/>
    <property type="match status" value="1"/>
</dbReference>
<dbReference type="GO" id="GO:0042910">
    <property type="term" value="F:xenobiotic transmembrane transporter activity"/>
    <property type="evidence" value="ECO:0007669"/>
    <property type="project" value="InterPro"/>
</dbReference>